<keyword evidence="3" id="KW-1185">Reference proteome</keyword>
<feature type="transmembrane region" description="Helical" evidence="1">
    <location>
        <begin position="211"/>
        <end position="232"/>
    </location>
</feature>
<organism evidence="2 3">
    <name type="scientific">Intrasporangium chromatireducens Q5-1</name>
    <dbReference type="NCBI Taxonomy" id="584657"/>
    <lineage>
        <taxon>Bacteria</taxon>
        <taxon>Bacillati</taxon>
        <taxon>Actinomycetota</taxon>
        <taxon>Actinomycetes</taxon>
        <taxon>Micrococcales</taxon>
        <taxon>Intrasporangiaceae</taxon>
        <taxon>Intrasporangium</taxon>
    </lineage>
</organism>
<protein>
    <submittedName>
        <fullName evidence="2">Succinate dehydrogenase</fullName>
    </submittedName>
</protein>
<dbReference type="NCBIfam" id="TIGR02046">
    <property type="entry name" value="sdhC_b558_fam"/>
    <property type="match status" value="1"/>
</dbReference>
<dbReference type="CDD" id="cd03498">
    <property type="entry name" value="SQR_TypeB_2_TM"/>
    <property type="match status" value="1"/>
</dbReference>
<feature type="transmembrane region" description="Helical" evidence="1">
    <location>
        <begin position="163"/>
        <end position="183"/>
    </location>
</feature>
<dbReference type="PATRIC" id="fig|584657.3.peg.2726"/>
<dbReference type="InterPro" id="IPR034804">
    <property type="entry name" value="SQR/QFR_C/D"/>
</dbReference>
<dbReference type="EMBL" id="AWQS01000117">
    <property type="protein sequence ID" value="EWT05396.1"/>
    <property type="molecule type" value="Genomic_DNA"/>
</dbReference>
<evidence type="ECO:0000313" key="2">
    <source>
        <dbReference type="EMBL" id="EWT05396.1"/>
    </source>
</evidence>
<dbReference type="InterPro" id="IPR011138">
    <property type="entry name" value="Cytochrome_b-558"/>
</dbReference>
<name>W9GGM6_9MICO</name>
<keyword evidence="1" id="KW-0472">Membrane</keyword>
<keyword evidence="1" id="KW-1133">Transmembrane helix</keyword>
<dbReference type="Proteomes" id="UP000019494">
    <property type="component" value="Unassembled WGS sequence"/>
</dbReference>
<dbReference type="SUPFAM" id="SSF81343">
    <property type="entry name" value="Fumarate reductase respiratory complex transmembrane subunits"/>
    <property type="match status" value="1"/>
</dbReference>
<dbReference type="Gene3D" id="1.20.1300.10">
    <property type="entry name" value="Fumarate reductase/succinate dehydrogenase, transmembrane subunit"/>
    <property type="match status" value="1"/>
</dbReference>
<sequence length="234" mass="25984">MNTSSLTRQARASRTTVFMKILMAVSGALFVLYVLVHMYGNLKIFAGTEAFDEYALHLRTMFTPILPFGGMLWIIRVVLLVAVVVHIWAAFTLWARAQGARSTRYVAKEAAKRTLKTKWMRWGGVALVLFIIWHLLQFTIVKFNVGSENAGHSAGALVVSSFQVWWVTLIYLLAMVALALHLYHGVWSASQTLGWANTARARRAWKATAHVLAYVIAVGFIVPPLAILAGIVKG</sequence>
<evidence type="ECO:0000256" key="1">
    <source>
        <dbReference type="SAM" id="Phobius"/>
    </source>
</evidence>
<gene>
    <name evidence="2" type="ORF">N864_05045</name>
</gene>
<accession>W9GGM6</accession>
<evidence type="ECO:0000313" key="3">
    <source>
        <dbReference type="Proteomes" id="UP000019494"/>
    </source>
</evidence>
<feature type="transmembrane region" description="Helical" evidence="1">
    <location>
        <begin position="21"/>
        <end position="40"/>
    </location>
</feature>
<feature type="transmembrane region" description="Helical" evidence="1">
    <location>
        <begin position="71"/>
        <end position="95"/>
    </location>
</feature>
<dbReference type="GO" id="GO:0016020">
    <property type="term" value="C:membrane"/>
    <property type="evidence" value="ECO:0007669"/>
    <property type="project" value="InterPro"/>
</dbReference>
<reference evidence="3" key="1">
    <citation type="submission" date="2013-08" db="EMBL/GenBank/DDBJ databases">
        <title>Intrasporangium oryzae NRRL B-24470.</title>
        <authorList>
            <person name="Liu H."/>
            <person name="Wang G."/>
        </authorList>
    </citation>
    <scope>NUCLEOTIDE SEQUENCE [LARGE SCALE GENOMIC DNA]</scope>
    <source>
        <strain evidence="3">Q5-1</strain>
    </source>
</reference>
<dbReference type="AlphaFoldDB" id="W9GGM6"/>
<feature type="transmembrane region" description="Helical" evidence="1">
    <location>
        <begin position="122"/>
        <end position="143"/>
    </location>
</feature>
<comment type="caution">
    <text evidence="2">The sequence shown here is derived from an EMBL/GenBank/DDBJ whole genome shotgun (WGS) entry which is preliminary data.</text>
</comment>
<keyword evidence="1" id="KW-0812">Transmembrane</keyword>
<proteinExistence type="predicted"/>